<dbReference type="Proteomes" id="UP000887572">
    <property type="component" value="Unplaced"/>
</dbReference>
<evidence type="ECO:0000313" key="4">
    <source>
        <dbReference type="WBParaSite" id="Gr19_v10_g3042.t1"/>
    </source>
</evidence>
<dbReference type="Pfam" id="PF00622">
    <property type="entry name" value="SPRY"/>
    <property type="match status" value="1"/>
</dbReference>
<dbReference type="InterPro" id="IPR001870">
    <property type="entry name" value="B30.2/SPRY"/>
</dbReference>
<proteinExistence type="predicted"/>
<dbReference type="AlphaFoldDB" id="A0A914HN56"/>
<sequence>MSNLTEYEKLEEKIGWLNEDQQKFVSIDQFLLMQSDQKALLQRLNALELKPTVNSKQVAKLELENTELRAELKQYQNKQQTNDKIDSLIKDQEQCANMIREMEQKQKNYQEELQRNIQAMVVDELEQQKLSNVNKFALQQAKIVKLEKYQKEQQPNIVRLQKTVGMRNENLVAISTPAGQWRRYEQMNEMRLEMDKSLKSVQAMVEAKLEKQNVSNANKFAELEKQNVSNANKFAEMEKQNVSNANKFAELEKQNVSNANKFAEMEKQNVSNANKFAELEKQNVSNANKFAEMEKQNVSNANKFAENEQNNGKLEKDQKEQQLNIVHLQKTVTSLREIGLNRWDSAACHVNLALSEPDRLIVQHNGEANSGWRSVRAEKRLRENPYDISYFEVKILMQARGNILIGLATKQMPLDKYVGGSKGTYAYESNGYFWGHEVAGCGHNNNGRPFIDGKPSFGVGDVVGCGVNLKNGQIIYTKNGRRLDTANLFVTFAVNLFPCISLGGSGTKIEANFGPKFQFNISDEI</sequence>
<keyword evidence="1" id="KW-0175">Coiled coil</keyword>
<feature type="coiled-coil region" evidence="1">
    <location>
        <begin position="204"/>
        <end position="322"/>
    </location>
</feature>
<feature type="domain" description="B30.2/SPRY" evidence="2">
    <location>
        <begin position="320"/>
        <end position="518"/>
    </location>
</feature>
<accession>A0A914HN56</accession>
<dbReference type="Gene3D" id="2.60.120.920">
    <property type="match status" value="1"/>
</dbReference>
<dbReference type="InterPro" id="IPR013320">
    <property type="entry name" value="ConA-like_dom_sf"/>
</dbReference>
<protein>
    <submittedName>
        <fullName evidence="4">B30.2/SPRY domain-containing protein</fullName>
    </submittedName>
</protein>
<name>A0A914HN56_GLORO</name>
<dbReference type="CDD" id="cd12885">
    <property type="entry name" value="SPRY_RanBP_like"/>
    <property type="match status" value="1"/>
</dbReference>
<feature type="coiled-coil region" evidence="1">
    <location>
        <begin position="58"/>
        <end position="119"/>
    </location>
</feature>
<dbReference type="PANTHER" id="PTHR12864">
    <property type="entry name" value="RAN BINDING PROTEIN 9-RELATED"/>
    <property type="match status" value="1"/>
</dbReference>
<organism evidence="3 4">
    <name type="scientific">Globodera rostochiensis</name>
    <name type="common">Golden nematode worm</name>
    <name type="synonym">Heterodera rostochiensis</name>
    <dbReference type="NCBI Taxonomy" id="31243"/>
    <lineage>
        <taxon>Eukaryota</taxon>
        <taxon>Metazoa</taxon>
        <taxon>Ecdysozoa</taxon>
        <taxon>Nematoda</taxon>
        <taxon>Chromadorea</taxon>
        <taxon>Rhabditida</taxon>
        <taxon>Tylenchina</taxon>
        <taxon>Tylenchomorpha</taxon>
        <taxon>Tylenchoidea</taxon>
        <taxon>Heteroderidae</taxon>
        <taxon>Heteroderinae</taxon>
        <taxon>Globodera</taxon>
    </lineage>
</organism>
<dbReference type="InterPro" id="IPR043136">
    <property type="entry name" value="B30.2/SPRY_sf"/>
</dbReference>
<dbReference type="InterPro" id="IPR044736">
    <property type="entry name" value="Gid1/RanBPM/SPLA_SPRY"/>
</dbReference>
<dbReference type="InterPro" id="IPR050618">
    <property type="entry name" value="Ubq-SigPath_Reg"/>
</dbReference>
<evidence type="ECO:0000256" key="1">
    <source>
        <dbReference type="SAM" id="Coils"/>
    </source>
</evidence>
<dbReference type="PROSITE" id="PS50188">
    <property type="entry name" value="B302_SPRY"/>
    <property type="match status" value="1"/>
</dbReference>
<keyword evidence="3" id="KW-1185">Reference proteome</keyword>
<evidence type="ECO:0000313" key="3">
    <source>
        <dbReference type="Proteomes" id="UP000887572"/>
    </source>
</evidence>
<dbReference type="SMART" id="SM00449">
    <property type="entry name" value="SPRY"/>
    <property type="match status" value="1"/>
</dbReference>
<dbReference type="SUPFAM" id="SSF49899">
    <property type="entry name" value="Concanavalin A-like lectins/glucanases"/>
    <property type="match status" value="1"/>
</dbReference>
<dbReference type="InterPro" id="IPR003877">
    <property type="entry name" value="SPRY_dom"/>
</dbReference>
<dbReference type="WBParaSite" id="Gr19_v10_g3042.t1">
    <property type="protein sequence ID" value="Gr19_v10_g3042.t1"/>
    <property type="gene ID" value="Gr19_v10_g3042"/>
</dbReference>
<reference evidence="4" key="1">
    <citation type="submission" date="2022-11" db="UniProtKB">
        <authorList>
            <consortium name="WormBaseParasite"/>
        </authorList>
    </citation>
    <scope>IDENTIFICATION</scope>
</reference>
<evidence type="ECO:0000259" key="2">
    <source>
        <dbReference type="PROSITE" id="PS50188"/>
    </source>
</evidence>